<dbReference type="Proteomes" id="UP001145742">
    <property type="component" value="Unassembled WGS sequence"/>
</dbReference>
<evidence type="ECO:0000313" key="2">
    <source>
        <dbReference type="EMBL" id="KAJ7407693.1"/>
    </source>
</evidence>
<keyword evidence="3" id="KW-1185">Reference proteome</keyword>
<dbReference type="CDD" id="cd01650">
    <property type="entry name" value="RT_nLTR_like"/>
    <property type="match status" value="1"/>
</dbReference>
<evidence type="ECO:0000313" key="3">
    <source>
        <dbReference type="Proteomes" id="UP001145742"/>
    </source>
</evidence>
<dbReference type="PROSITE" id="PS50878">
    <property type="entry name" value="RT_POL"/>
    <property type="match status" value="1"/>
</dbReference>
<dbReference type="Pfam" id="PF00078">
    <property type="entry name" value="RVT_1"/>
    <property type="match status" value="1"/>
</dbReference>
<reference evidence="2" key="1">
    <citation type="submission" date="2019-10" db="EMBL/GenBank/DDBJ databases">
        <authorList>
            <person name="Soares A.E.R."/>
            <person name="Aleixo A."/>
            <person name="Schneider P."/>
            <person name="Miyaki C.Y."/>
            <person name="Schneider M.P."/>
            <person name="Mello C."/>
            <person name="Vasconcelos A.T.R."/>
        </authorList>
    </citation>
    <scope>NUCLEOTIDE SEQUENCE</scope>
    <source>
        <tissue evidence="2">Muscle</tissue>
    </source>
</reference>
<dbReference type="InterPro" id="IPR043502">
    <property type="entry name" value="DNA/RNA_pol_sf"/>
</dbReference>
<dbReference type="PANTHER" id="PTHR33332">
    <property type="entry name" value="REVERSE TRANSCRIPTASE DOMAIN-CONTAINING PROTEIN"/>
    <property type="match status" value="1"/>
</dbReference>
<name>A0ABQ9CSA4_9PASS</name>
<organism evidence="2 3">
    <name type="scientific">Willisornis vidua</name>
    <name type="common">Xingu scale-backed antbird</name>
    <dbReference type="NCBI Taxonomy" id="1566151"/>
    <lineage>
        <taxon>Eukaryota</taxon>
        <taxon>Metazoa</taxon>
        <taxon>Chordata</taxon>
        <taxon>Craniata</taxon>
        <taxon>Vertebrata</taxon>
        <taxon>Euteleostomi</taxon>
        <taxon>Archelosauria</taxon>
        <taxon>Archosauria</taxon>
        <taxon>Dinosauria</taxon>
        <taxon>Saurischia</taxon>
        <taxon>Theropoda</taxon>
        <taxon>Coelurosauria</taxon>
        <taxon>Aves</taxon>
        <taxon>Neognathae</taxon>
        <taxon>Neoaves</taxon>
        <taxon>Telluraves</taxon>
        <taxon>Australaves</taxon>
        <taxon>Passeriformes</taxon>
        <taxon>Thamnophilidae</taxon>
        <taxon>Willisornis</taxon>
    </lineage>
</organism>
<dbReference type="InterPro" id="IPR000477">
    <property type="entry name" value="RT_dom"/>
</dbReference>
<accession>A0ABQ9CSA4</accession>
<proteinExistence type="predicted"/>
<protein>
    <submittedName>
        <fullName evidence="2">RNA-directed DNA polymerase from mobile element jockey-like protein</fullName>
    </submittedName>
</protein>
<evidence type="ECO:0000259" key="1">
    <source>
        <dbReference type="PROSITE" id="PS50878"/>
    </source>
</evidence>
<gene>
    <name evidence="2" type="ORF">WISP_125187</name>
</gene>
<comment type="caution">
    <text evidence="2">The sequence shown here is derived from an EMBL/GenBank/DDBJ whole genome shotgun (WGS) entry which is preliminary data.</text>
</comment>
<sequence length="255" mass="28675">MRELAEKLAKLLSIISIIYLSGKVPDDWRLANVMPTHRKGCKEVSGNYRPVSLTSVTGRVMEQIILSAITQHLQDEQGLSSNQHGFRRCRSSLPSFYDQVTCLVDEGKAVDVVYLDFSKAFDTVSHNMLLQKLEPMTWKGTLSAGLRAGWMARSRECWGPVSSGVPQGTVLHSVLFNIFIDDLDEGIESITSKFADDTKLGGSVNLLEGRRALQRHLDRLERWADSNGMKFNKAKCWVLLFGHNNPLQCYRLSTE</sequence>
<dbReference type="SUPFAM" id="SSF56672">
    <property type="entry name" value="DNA/RNA polymerases"/>
    <property type="match status" value="1"/>
</dbReference>
<dbReference type="EMBL" id="WHWB01034585">
    <property type="protein sequence ID" value="KAJ7407693.1"/>
    <property type="molecule type" value="Genomic_DNA"/>
</dbReference>
<feature type="domain" description="Reverse transcriptase" evidence="1">
    <location>
        <begin position="17"/>
        <end position="255"/>
    </location>
</feature>